<feature type="compositionally biased region" description="Basic and acidic residues" evidence="1">
    <location>
        <begin position="271"/>
        <end position="280"/>
    </location>
</feature>
<feature type="region of interest" description="Disordered" evidence="1">
    <location>
        <begin position="227"/>
        <end position="312"/>
    </location>
</feature>
<feature type="compositionally biased region" description="Basic residues" evidence="1">
    <location>
        <begin position="253"/>
        <end position="262"/>
    </location>
</feature>
<feature type="region of interest" description="Disordered" evidence="1">
    <location>
        <begin position="1"/>
        <end position="24"/>
    </location>
</feature>
<comment type="caution">
    <text evidence="2">The sequence shown here is derived from an EMBL/GenBank/DDBJ whole genome shotgun (WGS) entry which is preliminary data.</text>
</comment>
<evidence type="ECO:0000313" key="3">
    <source>
        <dbReference type="Proteomes" id="UP000321331"/>
    </source>
</evidence>
<proteinExistence type="predicted"/>
<feature type="compositionally biased region" description="Polar residues" evidence="1">
    <location>
        <begin position="295"/>
        <end position="305"/>
    </location>
</feature>
<name>A0A5C6T0I8_FUSOC</name>
<gene>
    <name evidence="2" type="ORF">FocTR4_00001761</name>
</gene>
<accession>A0A5C6T0I8</accession>
<dbReference type="EMBL" id="VMNF01000007">
    <property type="protein sequence ID" value="TXC04425.1"/>
    <property type="molecule type" value="Genomic_DNA"/>
</dbReference>
<protein>
    <submittedName>
        <fullName evidence="2">Uncharacterized protein</fullName>
    </submittedName>
</protein>
<evidence type="ECO:0000256" key="1">
    <source>
        <dbReference type="SAM" id="MobiDB-lite"/>
    </source>
</evidence>
<dbReference type="Proteomes" id="UP000321331">
    <property type="component" value="Unassembled WGS sequence"/>
</dbReference>
<reference evidence="2 3" key="1">
    <citation type="submission" date="2019-07" db="EMBL/GenBank/DDBJ databases">
        <title>The First High-Quality Draft Genome Sequence of the Causal Agent of the Current Panama Disease Epidemic.</title>
        <authorList>
            <person name="Warmington R.J."/>
            <person name="Kay W."/>
            <person name="Jeffries A."/>
            <person name="Bebber D."/>
            <person name="Moore K."/>
            <person name="Studholme D.J."/>
        </authorList>
    </citation>
    <scope>NUCLEOTIDE SEQUENCE [LARGE SCALE GENOMIC DNA]</scope>
    <source>
        <strain evidence="2 3">TR4</strain>
    </source>
</reference>
<sequence length="385" mass="42609">MPPFAGSVDKDEDVPMAGNPPSESLADIEEAVPLYPEYTTSESTRNDLVSIMPGNNLTTDAFCAVAEGVFQDPSHESIVPRYLVRSYFEAESDAAKMEILEAVTEHFQDPAPGKRRETFIVSPFDDNINFLVRYGAHSHGRSLTIIGPSNLIRDVPAWLVHLIDRNSFTSAPTHHYAQFLLMFPHIEGVRSDCFWEFAGKESRSQLCGDALGIVDCSESMMEYQFADDEGEGSQLQPRSRARSRSRSPPSLRRSSRLKRRRINYSEVSDTDGSHDDKDDLYSDGEQESDLGSGGQSETVEFSSPEDSVPGAYGKAPVKTRTTPLVPAFTEADLIFPLTQPDELKLAVLFAASIQVAQLQTMVCTTAVRKPVIVWQPLRLTGPRSL</sequence>
<evidence type="ECO:0000313" key="2">
    <source>
        <dbReference type="EMBL" id="TXC04425.1"/>
    </source>
</evidence>
<dbReference type="AlphaFoldDB" id="A0A5C6T0I8"/>
<organism evidence="2 3">
    <name type="scientific">Fusarium oxysporum f. sp. cubense</name>
    <dbReference type="NCBI Taxonomy" id="61366"/>
    <lineage>
        <taxon>Eukaryota</taxon>
        <taxon>Fungi</taxon>
        <taxon>Dikarya</taxon>
        <taxon>Ascomycota</taxon>
        <taxon>Pezizomycotina</taxon>
        <taxon>Sordariomycetes</taxon>
        <taxon>Hypocreomycetidae</taxon>
        <taxon>Hypocreales</taxon>
        <taxon>Nectriaceae</taxon>
        <taxon>Fusarium</taxon>
        <taxon>Fusarium oxysporum species complex</taxon>
    </lineage>
</organism>